<feature type="transmembrane region" description="Helical" evidence="1">
    <location>
        <begin position="34"/>
        <end position="51"/>
    </location>
</feature>
<comment type="caution">
    <text evidence="2">The sequence shown here is derived from an EMBL/GenBank/DDBJ whole genome shotgun (WGS) entry which is preliminary data.</text>
</comment>
<dbReference type="RefSeq" id="WP_181470413.1">
    <property type="nucleotide sequence ID" value="NZ_JACEFG010000001.1"/>
</dbReference>
<evidence type="ECO:0000256" key="1">
    <source>
        <dbReference type="SAM" id="Phobius"/>
    </source>
</evidence>
<keyword evidence="1" id="KW-1133">Transmembrane helix</keyword>
<keyword evidence="1" id="KW-0812">Transmembrane</keyword>
<feature type="transmembrane region" description="Helical" evidence="1">
    <location>
        <begin position="57"/>
        <end position="75"/>
    </location>
</feature>
<dbReference type="AlphaFoldDB" id="A0A838CLQ9"/>
<dbReference type="EMBL" id="JACEFG010000001">
    <property type="protein sequence ID" value="MBA2173342.1"/>
    <property type="molecule type" value="Genomic_DNA"/>
</dbReference>
<accession>A0A838CLQ9</accession>
<name>A0A838CLQ9_9BACI</name>
<dbReference type="Proteomes" id="UP000571017">
    <property type="component" value="Unassembled WGS sequence"/>
</dbReference>
<feature type="transmembrane region" description="Helical" evidence="1">
    <location>
        <begin position="6"/>
        <end position="22"/>
    </location>
</feature>
<dbReference type="Pfam" id="PF14007">
    <property type="entry name" value="YtpI"/>
    <property type="match status" value="1"/>
</dbReference>
<gene>
    <name evidence="2" type="ORF">H0266_00355</name>
</gene>
<sequence length="99" mass="11679">MIIFPILILLSFVLYIYYKVMITRAKDSLTQVYLNSKAKIFLGGFIFFWGINQYLFYQTKLSLIIGIVFLILGAYQAQTGWKATKHYRNEYRKQETSTT</sequence>
<evidence type="ECO:0000313" key="2">
    <source>
        <dbReference type="EMBL" id="MBA2173342.1"/>
    </source>
</evidence>
<keyword evidence="3" id="KW-1185">Reference proteome</keyword>
<dbReference type="InterPro" id="IPR025618">
    <property type="entry name" value="YtpI"/>
</dbReference>
<keyword evidence="1" id="KW-0472">Membrane</keyword>
<protein>
    <submittedName>
        <fullName evidence="2">YtpI family protein</fullName>
    </submittedName>
</protein>
<evidence type="ECO:0000313" key="3">
    <source>
        <dbReference type="Proteomes" id="UP000571017"/>
    </source>
</evidence>
<proteinExistence type="predicted"/>
<reference evidence="2 3" key="1">
    <citation type="journal article" date="2004" name="Extremophiles">
        <title>Halobacillus locisalis sp. nov., a halophilic bacterium isolated from a marine solar saltern of the Yellow Sea in Korea.</title>
        <authorList>
            <person name="Yoon J.H."/>
            <person name="Kang K.H."/>
            <person name="Oh T.K."/>
            <person name="Park Y.H."/>
        </authorList>
    </citation>
    <scope>NUCLEOTIDE SEQUENCE [LARGE SCALE GENOMIC DNA]</scope>
    <source>
        <strain evidence="2 3">KCTC 3788</strain>
    </source>
</reference>
<organism evidence="2 3">
    <name type="scientific">Halobacillus locisalis</name>
    <dbReference type="NCBI Taxonomy" id="220753"/>
    <lineage>
        <taxon>Bacteria</taxon>
        <taxon>Bacillati</taxon>
        <taxon>Bacillota</taxon>
        <taxon>Bacilli</taxon>
        <taxon>Bacillales</taxon>
        <taxon>Bacillaceae</taxon>
        <taxon>Halobacillus</taxon>
    </lineage>
</organism>